<dbReference type="InterPro" id="IPR029045">
    <property type="entry name" value="ClpP/crotonase-like_dom_sf"/>
</dbReference>
<dbReference type="NCBIfam" id="NF045540">
    <property type="entry name" value="scaf_prot_MCP1"/>
    <property type="match status" value="1"/>
</dbReference>
<keyword evidence="2" id="KW-0963">Cytoplasm</keyword>
<name>A0A1H4U2Q8_9PSED</name>
<dbReference type="SUPFAM" id="SSF52096">
    <property type="entry name" value="ClpP/crotonase"/>
    <property type="match status" value="1"/>
</dbReference>
<evidence type="ECO:0000256" key="1">
    <source>
        <dbReference type="ARBA" id="ARBA00007039"/>
    </source>
</evidence>
<dbReference type="Pfam" id="PF00574">
    <property type="entry name" value="CLP_protease"/>
    <property type="match status" value="1"/>
</dbReference>
<proteinExistence type="inferred from homology"/>
<keyword evidence="4" id="KW-0378">Hydrolase</keyword>
<organism evidence="7 8">
    <name type="scientific">Pseudomonas costantinii</name>
    <dbReference type="NCBI Taxonomy" id="168469"/>
    <lineage>
        <taxon>Bacteria</taxon>
        <taxon>Pseudomonadati</taxon>
        <taxon>Pseudomonadota</taxon>
        <taxon>Gammaproteobacteria</taxon>
        <taxon>Pseudomonadales</taxon>
        <taxon>Pseudomonadaceae</taxon>
        <taxon>Pseudomonas</taxon>
    </lineage>
</organism>
<accession>A0A1H4U2Q8</accession>
<keyword evidence="3" id="KW-0645">Protease</keyword>
<evidence type="ECO:0000256" key="3">
    <source>
        <dbReference type="ARBA" id="ARBA00022670"/>
    </source>
</evidence>
<evidence type="ECO:0000256" key="6">
    <source>
        <dbReference type="RuleBase" id="RU003567"/>
    </source>
</evidence>
<dbReference type="EMBL" id="FNTS01000001">
    <property type="protein sequence ID" value="SEC63036.1"/>
    <property type="molecule type" value="Genomic_DNA"/>
</dbReference>
<evidence type="ECO:0000313" key="7">
    <source>
        <dbReference type="EMBL" id="SEC63036.1"/>
    </source>
</evidence>
<dbReference type="NCBIfam" id="NF045542">
    <property type="entry name" value="Clp_rel_HeadMat"/>
    <property type="match status" value="1"/>
</dbReference>
<protein>
    <recommendedName>
        <fullName evidence="6">ATP-dependent Clp protease proteolytic subunit</fullName>
    </recommendedName>
</protein>
<evidence type="ECO:0000256" key="2">
    <source>
        <dbReference type="ARBA" id="ARBA00022490"/>
    </source>
</evidence>
<comment type="similarity">
    <text evidence="1 6">Belongs to the peptidase S14 family.</text>
</comment>
<evidence type="ECO:0000256" key="4">
    <source>
        <dbReference type="ARBA" id="ARBA00022801"/>
    </source>
</evidence>
<dbReference type="PRINTS" id="PR00127">
    <property type="entry name" value="CLPPROTEASEP"/>
</dbReference>
<keyword evidence="8" id="KW-1185">Reference proteome</keyword>
<evidence type="ECO:0000313" key="8">
    <source>
        <dbReference type="Proteomes" id="UP000182179"/>
    </source>
</evidence>
<dbReference type="Pfam" id="PF25209">
    <property type="entry name" value="Phage_capsid_4"/>
    <property type="match status" value="1"/>
</dbReference>
<dbReference type="InterPro" id="IPR023562">
    <property type="entry name" value="ClpP/TepA"/>
</dbReference>
<reference evidence="7 8" key="1">
    <citation type="submission" date="2016-10" db="EMBL/GenBank/DDBJ databases">
        <authorList>
            <person name="Varghese N."/>
            <person name="Submissions S."/>
        </authorList>
    </citation>
    <scope>NUCLEOTIDE SEQUENCE [LARGE SCALE GENOMIC DNA]</scope>
    <source>
        <strain evidence="7 8">BS2773</strain>
    </source>
</reference>
<dbReference type="InterPro" id="IPR001907">
    <property type="entry name" value="ClpP"/>
</dbReference>
<dbReference type="CDD" id="cd07016">
    <property type="entry name" value="S14_ClpP_1"/>
    <property type="match status" value="1"/>
</dbReference>
<dbReference type="Proteomes" id="UP000182179">
    <property type="component" value="Unassembled WGS sequence"/>
</dbReference>
<sequence length="694" mass="73647">MQTYQAPKRKPKAPPLMMPRASVQSSVSAAITAANQPVESWYSMRAMARGSVEILMYDEIGAWGITAKQFAQDLVACGDVSQIILRIHSPGGDVFAGMAIYNTLKAHPARVDVYIDGLAASMASVIAMAGDKVYMPPNAMMMIHKPWGAQGGDADDMRRYADLLDKVETALVQAYVSKTGKSAEEIHALLKDETWMDGSEAVAAGFADQLIDPLVAAAQLKSKRMQEFEHMPPAASNLMNPRNQVPAPAPAPVPAPVPVATLTPDQIRAQVLAEEGERRTGITAAFGGFASAHSELLQACVTDMTCTVEGARAQLLAKLGEAATPSSVPGMHGHISNGNLVGDSVRASLEARIGIAAIEASNGLNHMSMRELARASLTERGILVATLNPMQMVGMAFTHGSSDFGQILLDIAGKSVLSGWEEAPETFQIWTKKGQLSDFKTSSRVGLGEFPSLREVRPGAEYKHITLSDRGEPITLATYGELFSITRQAIINDDLSLLSDVPYKMGQAARATIGDLVYAVLTSPPKMRDGKSLFDSSRKNNAAGPGSELSIASMIAGKTAMASQKTQVDGGKARTLNIRPAYVLTPVALEDKANQLINSASVPGADVNSGIINPIRGFAKVIGEPRLDDASATAWYMAAKQGSDTIEVAYLNGIDTPYVEQQNGFSVDGVASKVRIDAGVAPSDFRGLYSAAGK</sequence>
<comment type="caution">
    <text evidence="7">The sequence shown here is derived from an EMBL/GenBank/DDBJ whole genome shotgun (WGS) entry which is preliminary data.</text>
</comment>
<evidence type="ECO:0000256" key="5">
    <source>
        <dbReference type="ARBA" id="ARBA00022825"/>
    </source>
</evidence>
<dbReference type="PANTHER" id="PTHR10381">
    <property type="entry name" value="ATP-DEPENDENT CLP PROTEASE PROTEOLYTIC SUBUNIT"/>
    <property type="match status" value="1"/>
</dbReference>
<dbReference type="PANTHER" id="PTHR10381:SF70">
    <property type="entry name" value="ATP-DEPENDENT CLP PROTEASE PROTEOLYTIC SUBUNIT"/>
    <property type="match status" value="1"/>
</dbReference>
<keyword evidence="5" id="KW-0720">Serine protease</keyword>
<gene>
    <name evidence="7" type="ORF">SAMN04515675_0040</name>
</gene>
<dbReference type="Gene3D" id="3.90.226.10">
    <property type="entry name" value="2-enoyl-CoA Hydratase, Chain A, domain 1"/>
    <property type="match status" value="1"/>
</dbReference>